<reference evidence="1 2" key="1">
    <citation type="submission" date="2018-10" db="EMBL/GenBank/DDBJ databases">
        <title>Pseudomonas zhaodongensis NEAU-ST5-21(T) genome.</title>
        <authorList>
            <person name="Peng J."/>
            <person name="Liu Z.-P."/>
        </authorList>
    </citation>
    <scope>NUCLEOTIDE SEQUENCE [LARGE SCALE GENOMIC DNA]</scope>
    <source>
        <strain evidence="1 2">NEAU-ST5-21</strain>
    </source>
</reference>
<keyword evidence="2" id="KW-1185">Reference proteome</keyword>
<proteinExistence type="predicted"/>
<evidence type="ECO:0000313" key="2">
    <source>
        <dbReference type="Proteomes" id="UP000269774"/>
    </source>
</evidence>
<gene>
    <name evidence="1" type="ORF">EA797_06990</name>
</gene>
<dbReference type="RefSeq" id="WP_122164391.1">
    <property type="nucleotide sequence ID" value="NZ_JAMOIB010000007.1"/>
</dbReference>
<organism evidence="1 2">
    <name type="scientific">Stutzerimonas zhaodongensis</name>
    <dbReference type="NCBI Taxonomy" id="1176257"/>
    <lineage>
        <taxon>Bacteria</taxon>
        <taxon>Pseudomonadati</taxon>
        <taxon>Pseudomonadota</taxon>
        <taxon>Gammaproteobacteria</taxon>
        <taxon>Pseudomonadales</taxon>
        <taxon>Pseudomonadaceae</taxon>
        <taxon>Stutzerimonas</taxon>
    </lineage>
</organism>
<dbReference type="OrthoDB" id="6869320at2"/>
<dbReference type="EMBL" id="RFFM01000001">
    <property type="protein sequence ID" value="RMH92446.1"/>
    <property type="molecule type" value="Genomic_DNA"/>
</dbReference>
<comment type="caution">
    <text evidence="1">The sequence shown here is derived from an EMBL/GenBank/DDBJ whole genome shotgun (WGS) entry which is preliminary data.</text>
</comment>
<evidence type="ECO:0000313" key="1">
    <source>
        <dbReference type="EMBL" id="RMH92446.1"/>
    </source>
</evidence>
<accession>A0A3M2HRR7</accession>
<dbReference type="AlphaFoldDB" id="A0A3M2HRR7"/>
<dbReference type="Proteomes" id="UP000269774">
    <property type="component" value="Unassembled WGS sequence"/>
</dbReference>
<name>A0A3M2HRR7_9GAMM</name>
<protein>
    <submittedName>
        <fullName evidence="1">Uncharacterized protein</fullName>
    </submittedName>
</protein>
<sequence>MSHSLSTAALGISALALGFTLWQGWTLIEHNRLSVRPHVISTPYIEGPGARNGLYIVNLGLGPALLTNVSISFDGTAYDLSTDFWEEALAAIGIEPGCFSRSWLPMGAAILVDQEIALLAMRDVSVPLCLHESLKLLTEHRIEVAMEYGSLYGEQLSMTQGFELDSPRQDYARALRKLTDPR</sequence>